<accession>A0ABV1IH97</accession>
<comment type="caution">
    <text evidence="2">The sequence shown here is derived from an EMBL/GenBank/DDBJ whole genome shotgun (WGS) entry which is preliminary data.</text>
</comment>
<protein>
    <recommendedName>
        <fullName evidence="4">Twin-arginine translocation signal domain-containing protein</fullName>
    </recommendedName>
</protein>
<feature type="chain" id="PRO_5047182688" description="Twin-arginine translocation signal domain-containing protein" evidence="1">
    <location>
        <begin position="33"/>
        <end position="206"/>
    </location>
</feature>
<gene>
    <name evidence="2" type="ORF">AAAT05_04775</name>
</gene>
<name>A0ABV1IH97_9ACTN</name>
<dbReference type="EMBL" id="JBBNGS010000007">
    <property type="protein sequence ID" value="MEQ2637655.1"/>
    <property type="molecule type" value="Genomic_DNA"/>
</dbReference>
<sequence>MTRKLTRRDFLSATLCTASTIALMNCPSIALAGEPSEWDYLTEDEIRSRIQIINKSYSVGELLSDEDAAFILRFGTKPNAPQTRGQEGRLNISGSRYGNTISGTGSLYYREDGFWKTYGSDATIRVTAGSTPKSMKLTISCVTYGVLGEGGLIQTYNDSVSASCSNKSVFYCNPQDRFWATAVTYALSAKLDVTTASGNYFTLLAS</sequence>
<dbReference type="InterPro" id="IPR006311">
    <property type="entry name" value="TAT_signal"/>
</dbReference>
<dbReference type="RefSeq" id="WP_349182221.1">
    <property type="nucleotide sequence ID" value="NZ_JBBNGS010000007.1"/>
</dbReference>
<evidence type="ECO:0008006" key="4">
    <source>
        <dbReference type="Google" id="ProtNLM"/>
    </source>
</evidence>
<organism evidence="2 3">
    <name type="scientific">Paratractidigestivibacter faecalis</name>
    <dbReference type="NCBI Taxonomy" id="2292441"/>
    <lineage>
        <taxon>Bacteria</taxon>
        <taxon>Bacillati</taxon>
        <taxon>Actinomycetota</taxon>
        <taxon>Coriobacteriia</taxon>
        <taxon>Coriobacteriales</taxon>
        <taxon>Atopobiaceae</taxon>
        <taxon>Paratractidigestivibacter</taxon>
    </lineage>
</organism>
<dbReference type="Proteomes" id="UP001478817">
    <property type="component" value="Unassembled WGS sequence"/>
</dbReference>
<feature type="signal peptide" evidence="1">
    <location>
        <begin position="1"/>
        <end position="32"/>
    </location>
</feature>
<evidence type="ECO:0000256" key="1">
    <source>
        <dbReference type="SAM" id="SignalP"/>
    </source>
</evidence>
<evidence type="ECO:0000313" key="3">
    <source>
        <dbReference type="Proteomes" id="UP001478817"/>
    </source>
</evidence>
<reference evidence="2 3" key="1">
    <citation type="submission" date="2024-04" db="EMBL/GenBank/DDBJ databases">
        <title>Human intestinal bacterial collection.</title>
        <authorList>
            <person name="Pauvert C."/>
            <person name="Hitch T.C.A."/>
            <person name="Clavel T."/>
        </authorList>
    </citation>
    <scope>NUCLEOTIDE SEQUENCE [LARGE SCALE GENOMIC DNA]</scope>
    <source>
        <strain evidence="2 3">CLA-AA-H197</strain>
    </source>
</reference>
<evidence type="ECO:0000313" key="2">
    <source>
        <dbReference type="EMBL" id="MEQ2637655.1"/>
    </source>
</evidence>
<keyword evidence="3" id="KW-1185">Reference proteome</keyword>
<proteinExistence type="predicted"/>
<keyword evidence="1" id="KW-0732">Signal</keyword>
<dbReference type="PROSITE" id="PS51318">
    <property type="entry name" value="TAT"/>
    <property type="match status" value="1"/>
</dbReference>